<dbReference type="PROSITE" id="PS50157">
    <property type="entry name" value="ZINC_FINGER_C2H2_2"/>
    <property type="match status" value="15"/>
</dbReference>
<evidence type="ECO:0000259" key="10">
    <source>
        <dbReference type="PROSITE" id="PS50157"/>
    </source>
</evidence>
<feature type="region of interest" description="Disordered" evidence="9">
    <location>
        <begin position="657"/>
        <end position="728"/>
    </location>
</feature>
<keyword evidence="3 8" id="KW-0863">Zinc-finger</keyword>
<evidence type="ECO:0000313" key="12">
    <source>
        <dbReference type="Proteomes" id="UP000759131"/>
    </source>
</evidence>
<dbReference type="GO" id="GO:0006357">
    <property type="term" value="P:regulation of transcription by RNA polymerase II"/>
    <property type="evidence" value="ECO:0007669"/>
    <property type="project" value="TreeGrafter"/>
</dbReference>
<dbReference type="EMBL" id="CAJPIZ010014370">
    <property type="protein sequence ID" value="CAG2114731.1"/>
    <property type="molecule type" value="Genomic_DNA"/>
</dbReference>
<evidence type="ECO:0000256" key="5">
    <source>
        <dbReference type="ARBA" id="ARBA00023015"/>
    </source>
</evidence>
<keyword evidence="5" id="KW-0805">Transcription regulation</keyword>
<feature type="domain" description="C2H2-type" evidence="10">
    <location>
        <begin position="787"/>
        <end position="817"/>
    </location>
</feature>
<dbReference type="FunFam" id="3.30.160.60:FF:002343">
    <property type="entry name" value="Zinc finger protein 33A"/>
    <property type="match status" value="3"/>
</dbReference>
<evidence type="ECO:0000256" key="1">
    <source>
        <dbReference type="ARBA" id="ARBA00004123"/>
    </source>
</evidence>
<accession>A0A7R9L5K9</accession>
<feature type="domain" description="C2H2-type" evidence="10">
    <location>
        <begin position="848"/>
        <end position="877"/>
    </location>
</feature>
<organism evidence="11">
    <name type="scientific">Medioppia subpectinata</name>
    <dbReference type="NCBI Taxonomy" id="1979941"/>
    <lineage>
        <taxon>Eukaryota</taxon>
        <taxon>Metazoa</taxon>
        <taxon>Ecdysozoa</taxon>
        <taxon>Arthropoda</taxon>
        <taxon>Chelicerata</taxon>
        <taxon>Arachnida</taxon>
        <taxon>Acari</taxon>
        <taxon>Acariformes</taxon>
        <taxon>Sarcoptiformes</taxon>
        <taxon>Oribatida</taxon>
        <taxon>Brachypylina</taxon>
        <taxon>Oppioidea</taxon>
        <taxon>Oppiidae</taxon>
        <taxon>Medioppia</taxon>
    </lineage>
</organism>
<dbReference type="Gene3D" id="3.30.160.60">
    <property type="entry name" value="Classic Zinc Finger"/>
    <property type="match status" value="14"/>
</dbReference>
<dbReference type="InterPro" id="IPR051061">
    <property type="entry name" value="Zinc_finger_trans_reg"/>
</dbReference>
<dbReference type="InterPro" id="IPR013087">
    <property type="entry name" value="Znf_C2H2_type"/>
</dbReference>
<dbReference type="PANTHER" id="PTHR46179">
    <property type="entry name" value="ZINC FINGER PROTEIN"/>
    <property type="match status" value="1"/>
</dbReference>
<evidence type="ECO:0000256" key="3">
    <source>
        <dbReference type="ARBA" id="ARBA00022771"/>
    </source>
</evidence>
<dbReference type="SUPFAM" id="SSF57667">
    <property type="entry name" value="beta-beta-alpha zinc fingers"/>
    <property type="match status" value="7"/>
</dbReference>
<feature type="region of interest" description="Disordered" evidence="9">
    <location>
        <begin position="1"/>
        <end position="31"/>
    </location>
</feature>
<dbReference type="Proteomes" id="UP000759131">
    <property type="component" value="Unassembled WGS sequence"/>
</dbReference>
<feature type="domain" description="C2H2-type" evidence="10">
    <location>
        <begin position="738"/>
        <end position="765"/>
    </location>
</feature>
<feature type="domain" description="C2H2-type" evidence="10">
    <location>
        <begin position="572"/>
        <end position="601"/>
    </location>
</feature>
<feature type="domain" description="C2H2-type" evidence="10">
    <location>
        <begin position="908"/>
        <end position="938"/>
    </location>
</feature>
<feature type="domain" description="C2H2-type" evidence="10">
    <location>
        <begin position="602"/>
        <end position="631"/>
    </location>
</feature>
<evidence type="ECO:0000256" key="6">
    <source>
        <dbReference type="ARBA" id="ARBA00023163"/>
    </source>
</evidence>
<gene>
    <name evidence="11" type="ORF">OSB1V03_LOCUS14697</name>
</gene>
<dbReference type="GO" id="GO:0005634">
    <property type="term" value="C:nucleus"/>
    <property type="evidence" value="ECO:0007669"/>
    <property type="project" value="TreeGrafter"/>
</dbReference>
<keyword evidence="4" id="KW-0862">Zinc</keyword>
<feature type="domain" description="C2H2-type" evidence="10">
    <location>
        <begin position="497"/>
        <end position="526"/>
    </location>
</feature>
<feature type="domain" description="C2H2-type" evidence="10">
    <location>
        <begin position="974"/>
        <end position="1003"/>
    </location>
</feature>
<dbReference type="InterPro" id="IPR036236">
    <property type="entry name" value="Znf_C2H2_sf"/>
</dbReference>
<feature type="non-terminal residue" evidence="11">
    <location>
        <position position="1"/>
    </location>
</feature>
<evidence type="ECO:0000256" key="8">
    <source>
        <dbReference type="PROSITE-ProRule" id="PRU00042"/>
    </source>
</evidence>
<feature type="domain" description="C2H2-type" evidence="10">
    <location>
        <begin position="370"/>
        <end position="399"/>
    </location>
</feature>
<dbReference type="Pfam" id="PF00096">
    <property type="entry name" value="zf-C2H2"/>
    <property type="match status" value="9"/>
</dbReference>
<evidence type="ECO:0000256" key="4">
    <source>
        <dbReference type="ARBA" id="ARBA00022833"/>
    </source>
</evidence>
<keyword evidence="6" id="KW-0804">Transcription</keyword>
<evidence type="ECO:0000256" key="7">
    <source>
        <dbReference type="ARBA" id="ARBA00023242"/>
    </source>
</evidence>
<evidence type="ECO:0000313" key="11">
    <source>
        <dbReference type="EMBL" id="CAD7634301.1"/>
    </source>
</evidence>
<feature type="compositionally biased region" description="Basic residues" evidence="9">
    <location>
        <begin position="667"/>
        <end position="681"/>
    </location>
</feature>
<name>A0A7R9L5K9_9ACAR</name>
<keyword evidence="2" id="KW-0479">Metal-binding</keyword>
<feature type="domain" description="C2H2-type" evidence="10">
    <location>
        <begin position="878"/>
        <end position="907"/>
    </location>
</feature>
<comment type="subcellular location">
    <subcellularLocation>
        <location evidence="1">Nucleus</location>
    </subcellularLocation>
</comment>
<keyword evidence="7" id="KW-0539">Nucleus</keyword>
<protein>
    <recommendedName>
        <fullName evidence="10">C2H2-type domain-containing protein</fullName>
    </recommendedName>
</protein>
<proteinExistence type="predicted"/>
<keyword evidence="12" id="KW-1185">Reference proteome</keyword>
<dbReference type="OrthoDB" id="2687452at2759"/>
<evidence type="ECO:0000256" key="2">
    <source>
        <dbReference type="ARBA" id="ARBA00022723"/>
    </source>
</evidence>
<feature type="compositionally biased region" description="Basic residues" evidence="9">
    <location>
        <begin position="1"/>
        <end position="10"/>
    </location>
</feature>
<dbReference type="SMART" id="SM00355">
    <property type="entry name" value="ZnF_C2H2"/>
    <property type="match status" value="24"/>
</dbReference>
<dbReference type="EMBL" id="OC868945">
    <property type="protein sequence ID" value="CAD7634301.1"/>
    <property type="molecule type" value="Genomic_DNA"/>
</dbReference>
<dbReference type="PROSITE" id="PS00028">
    <property type="entry name" value="ZINC_FINGER_C2H2_1"/>
    <property type="match status" value="18"/>
</dbReference>
<feature type="domain" description="C2H2-type" evidence="10">
    <location>
        <begin position="400"/>
        <end position="429"/>
    </location>
</feature>
<evidence type="ECO:0000256" key="9">
    <source>
        <dbReference type="SAM" id="MobiDB-lite"/>
    </source>
</evidence>
<feature type="compositionally biased region" description="Basic and acidic residues" evidence="9">
    <location>
        <begin position="682"/>
        <end position="718"/>
    </location>
</feature>
<feature type="domain" description="C2H2-type" evidence="10">
    <location>
        <begin position="817"/>
        <end position="847"/>
    </location>
</feature>
<dbReference type="AlphaFoldDB" id="A0A7R9L5K9"/>
<reference evidence="11" key="1">
    <citation type="submission" date="2020-11" db="EMBL/GenBank/DDBJ databases">
        <authorList>
            <person name="Tran Van P."/>
        </authorList>
    </citation>
    <scope>NUCLEOTIDE SEQUENCE</scope>
</reference>
<sequence>KGLKAKRQPKVYKNPFYTKTPKIEDNSNEVDNDFGEEMAANEDSGEEWRPSTSAVDKRLERKRLRPPVGETQAIYQCDLEDCDYSIHLWPNLVAHRKSHDNLKNEANRVLREELKRRCYDSTTDTYTCDHTGCQRVFKVFHKLRDHVITRHRDSARNNPTTSGNELCPHENCDHRYQTRQQLDRHLDANHTVHPFACDFEGCTKSYRSNVGLWRHRLDHMNAPTDGSIDAITETEQYKRLKKLKHLSRKTSETFRCDREGCEYQTNVYRNLLRHRKKHNNAATEAKRVLKRELKSRCYDSTTDTYICDRTGCQRVFKLLESLRQHVIRVHVVDKVVCDYDGCGKVFKCKFKMRRHCKQMQTDRQFPCPQFPCPHPDCGRLFTRACDLKKHQVMHQTVQPFACDFNGCGKTFKSNTSLKTHQKLHSNEPTFKCTVDGCTQLFLTQHFMNRHRIAVHNFKPKKKPTLMIMCEWPGCEYTTVYKHRMDLHQNMHTGERPYVCEWPECGKGFNDPSGLRTHMNIHNNVQPFACHWPGCTYRSSDHSSRYKHMKSVHRKHRRAVHNFKPMKKPTLMIMCEWPGCEYTTVYKHRMDLHQNMHTGERPYVCDWPECGKGFKDPSGLRTHMNIHKNVQPFACHWPGYKQHFRLLSLRLDQLSDKQTDQTIGPQKPKQKRVYKKKLRKVVKREDNESMDKVVTNEDSDERKTSTTDTDLKSIKDNKSRKPLKRKPKQLSVNTNYLPFECKVCGRRCISVGGLDSHMRRHDKKRCESDRQQRQELKDRCYDSTTNTYICDQIDCHKTFKMYKILKMHLFGVHKSRDTVCEYPDCGKKFKLLSAMQKHYRIIHTDDKPFACPHEECGQRFINNHDLKSHLVIHETDRRFTCDFIGCQKVYINQSTLETHKRIHLNKPTIKCTVEGCAQRFYSYNEVLKHRVSVHSMPRKVAKPVRVPCLWPGCDFTGVRYRLKLHERTHTGERPYVCDWPECGKRFPRPDYLKEHMNVHNNVKPYACHWPGCQYRCSYKSNINIHYRQVHKK</sequence>
<dbReference type="GO" id="GO:0008270">
    <property type="term" value="F:zinc ion binding"/>
    <property type="evidence" value="ECO:0007669"/>
    <property type="project" value="UniProtKB-KW"/>
</dbReference>
<dbReference type="GO" id="GO:0003712">
    <property type="term" value="F:transcription coregulator activity"/>
    <property type="evidence" value="ECO:0007669"/>
    <property type="project" value="TreeGrafter"/>
</dbReference>
<feature type="domain" description="C2H2-type" evidence="10">
    <location>
        <begin position="75"/>
        <end position="104"/>
    </location>
</feature>
<dbReference type="PANTHER" id="PTHR46179:SF13">
    <property type="entry name" value="C2H2-TYPE DOMAIN-CONTAINING PROTEIN"/>
    <property type="match status" value="1"/>
</dbReference>
<feature type="domain" description="C2H2-type" evidence="10">
    <location>
        <begin position="467"/>
        <end position="496"/>
    </location>
</feature>
<feature type="domain" description="C2H2-type" evidence="10">
    <location>
        <begin position="305"/>
        <end position="335"/>
    </location>
</feature>